<dbReference type="Proteomes" id="UP000054379">
    <property type="component" value="Unassembled WGS sequence"/>
</dbReference>
<organism evidence="2 3">
    <name type="scientific">Haliaeetus albicilla</name>
    <name type="common">White-tailed sea-eagle</name>
    <name type="synonym">Falco albicilla</name>
    <dbReference type="NCBI Taxonomy" id="8969"/>
    <lineage>
        <taxon>Eukaryota</taxon>
        <taxon>Metazoa</taxon>
        <taxon>Chordata</taxon>
        <taxon>Craniata</taxon>
        <taxon>Vertebrata</taxon>
        <taxon>Euteleostomi</taxon>
        <taxon>Archelosauria</taxon>
        <taxon>Archosauria</taxon>
        <taxon>Dinosauria</taxon>
        <taxon>Saurischia</taxon>
        <taxon>Theropoda</taxon>
        <taxon>Coelurosauria</taxon>
        <taxon>Aves</taxon>
        <taxon>Neognathae</taxon>
        <taxon>Neoaves</taxon>
        <taxon>Telluraves</taxon>
        <taxon>Accipitrimorphae</taxon>
        <taxon>Accipitriformes</taxon>
        <taxon>Accipitridae</taxon>
        <taxon>Accipitrinae</taxon>
        <taxon>Haliaeetus</taxon>
    </lineage>
</organism>
<feature type="region of interest" description="Disordered" evidence="1">
    <location>
        <begin position="25"/>
        <end position="50"/>
    </location>
</feature>
<gene>
    <name evidence="2" type="ORF">N329_03446</name>
</gene>
<dbReference type="AlphaFoldDB" id="A0A091NX16"/>
<protein>
    <submittedName>
        <fullName evidence="2">Uncharacterized protein</fullName>
    </submittedName>
</protein>
<proteinExistence type="predicted"/>
<name>A0A091NX16_HALAL</name>
<evidence type="ECO:0000256" key="1">
    <source>
        <dbReference type="SAM" id="MobiDB-lite"/>
    </source>
</evidence>
<feature type="non-terminal residue" evidence="2">
    <location>
        <position position="108"/>
    </location>
</feature>
<dbReference type="EMBL" id="KK643510">
    <property type="protein sequence ID" value="KFP97447.1"/>
    <property type="molecule type" value="Genomic_DNA"/>
</dbReference>
<reference evidence="2 3" key="1">
    <citation type="submission" date="2014-04" db="EMBL/GenBank/DDBJ databases">
        <title>Genome evolution of avian class.</title>
        <authorList>
            <person name="Zhang G."/>
            <person name="Li C."/>
        </authorList>
    </citation>
    <scope>NUCLEOTIDE SEQUENCE [LARGE SCALE GENOMIC DNA]</scope>
    <source>
        <strain evidence="2">BGI_N329</strain>
    </source>
</reference>
<feature type="non-terminal residue" evidence="2">
    <location>
        <position position="1"/>
    </location>
</feature>
<evidence type="ECO:0000313" key="2">
    <source>
        <dbReference type="EMBL" id="KFP97447.1"/>
    </source>
</evidence>
<accession>A0A091NX16</accession>
<sequence length="108" mass="11620">HPVPAKFSPAVKIFSQKAKAVPGLRSYPSDIAGKDPTPQIPSRHVEKSQGFTNRDTRLLSAFCPSPEQPTISLSNLSPSSHLPVPWSSYCPVHPHGSTVLSFTPSCDS</sequence>
<evidence type="ECO:0000313" key="3">
    <source>
        <dbReference type="Proteomes" id="UP000054379"/>
    </source>
</evidence>